<dbReference type="Gene3D" id="3.60.40.10">
    <property type="entry name" value="PPM-type phosphatase domain"/>
    <property type="match status" value="1"/>
</dbReference>
<dbReference type="InterPro" id="IPR000014">
    <property type="entry name" value="PAS"/>
</dbReference>
<dbReference type="SUPFAM" id="SSF55874">
    <property type="entry name" value="ATPase domain of HSP90 chaperone/DNA topoisomerase II/histidine kinase"/>
    <property type="match status" value="1"/>
</dbReference>
<dbReference type="Gene3D" id="3.30.450.20">
    <property type="entry name" value="PAS domain"/>
    <property type="match status" value="2"/>
</dbReference>
<sequence length="838" mass="90078">MERNAATPAPGSASPSVEAAASLDGRGMVTGWSARARELLGYEAAETVGGSASRLLAEPVPAGIRRSWDAGEPWSGPLSLRHRDGGDVRVRVAARPLLDAGGNPHWYLTATMRLQCAAEQRGGPPEQDTAVTKQWALEQLPLPFALYDRRGARLALNDASVRSLGMPERDLLGVRIGDYGRDSPLKEQKWLGKVVDQVWSSGETVRKEMHFRRAGDPRASALLLLFSPVLDPSGRICAVSLASVDITEQVRARQRLSILNEAGLRIGTTLDLSRTADELAVVGTDHFADFVAVDLLDVSLVGDDTDKVAADPAALFRRVAQRSVKPGVPEAIHPVGATYTYKPVSAVARAVRDGQGGIYHIDAEALRWWSSTDPARGRSLSDHGIHDLMTVPLRARGITLGLAIFCRHRTPEPFDEEDLLLAEDLAARAAVSIDNARRYTRERRVALTLQGSLLPGRARDQVAVDIAHRYLPADPSIGVGGDWFDVIPLSGARVGLVVGDVVGHGIQASATMGRLCTAVRTLADVDLAPDELLTQLDDLVLRMAGEERGGEMAGGEMAGGEVAGAAAADAVADLSSEVGATCLYAVYDPVTRRCAMARAGHPAPVLATPDGVVKTLEPPAGPPLGLGGLPFEVAEYELPEGSVLALYTDGLVERKDRDVGTGQRVLREVLGRPHRTLDDACESLLEALRPDLHTDDAALLLVRSRTLSEDHVASWELTAEPETVAHARELTRDRLEEWGLGDIGFIAELVVSELVTNAVRYGQPPIRLRLIRNDTLIFEVTDGSSTTPHLRRARAYDEGGRGLLIVAQMTNRWGCRNTETGKTIWAELPIAEADPPAL</sequence>
<dbReference type="EMBL" id="FNVU01000012">
    <property type="protein sequence ID" value="SEG81256.1"/>
    <property type="molecule type" value="Genomic_DNA"/>
</dbReference>
<evidence type="ECO:0000313" key="5">
    <source>
        <dbReference type="Proteomes" id="UP000236754"/>
    </source>
</evidence>
<evidence type="ECO:0000259" key="2">
    <source>
        <dbReference type="PROSITE" id="PS50112"/>
    </source>
</evidence>
<dbReference type="AlphaFoldDB" id="A0A1H6D9R0"/>
<name>A0A1H6D9R0_9ACTN</name>
<dbReference type="RefSeq" id="WP_103888480.1">
    <property type="nucleotide sequence ID" value="NZ_FNVU01000012.1"/>
</dbReference>
<dbReference type="SUPFAM" id="SSF81606">
    <property type="entry name" value="PP2C-like"/>
    <property type="match status" value="1"/>
</dbReference>
<feature type="domain" description="PAS" evidence="2">
    <location>
        <begin position="23"/>
        <end position="49"/>
    </location>
</feature>
<dbReference type="SMART" id="SM00331">
    <property type="entry name" value="PP2C_SIG"/>
    <property type="match status" value="1"/>
</dbReference>
<dbReference type="InterPro" id="IPR013656">
    <property type="entry name" value="PAS_4"/>
</dbReference>
<protein>
    <submittedName>
        <fullName evidence="4">Serine phosphatase RsbU, regulator of sigma subunit</fullName>
    </submittedName>
</protein>
<dbReference type="InterPro" id="IPR001932">
    <property type="entry name" value="PPM-type_phosphatase-like_dom"/>
</dbReference>
<dbReference type="Pfam" id="PF01590">
    <property type="entry name" value="GAF"/>
    <property type="match status" value="1"/>
</dbReference>
<dbReference type="InterPro" id="IPR003018">
    <property type="entry name" value="GAF"/>
</dbReference>
<dbReference type="SUPFAM" id="SSF55781">
    <property type="entry name" value="GAF domain-like"/>
    <property type="match status" value="1"/>
</dbReference>
<dbReference type="FunFam" id="3.60.40.10:FF:000031">
    <property type="entry name" value="PAS sensor protein"/>
    <property type="match status" value="1"/>
</dbReference>
<dbReference type="FunFam" id="3.30.450.40:FF:000035">
    <property type="entry name" value="PAS sensor protein"/>
    <property type="match status" value="1"/>
</dbReference>
<dbReference type="Gene3D" id="3.30.565.10">
    <property type="entry name" value="Histidine kinase-like ATPase, C-terminal domain"/>
    <property type="match status" value="1"/>
</dbReference>
<reference evidence="4 5" key="1">
    <citation type="submission" date="2016-10" db="EMBL/GenBank/DDBJ databases">
        <authorList>
            <person name="de Groot N.N."/>
        </authorList>
    </citation>
    <scope>NUCLEOTIDE SEQUENCE [LARGE SCALE GENOMIC DNA]</scope>
    <source>
        <strain evidence="4 5">CGMCC 4.2023</strain>
    </source>
</reference>
<dbReference type="PANTHER" id="PTHR43156">
    <property type="entry name" value="STAGE II SPORULATION PROTEIN E-RELATED"/>
    <property type="match status" value="1"/>
</dbReference>
<dbReference type="SMART" id="SM00065">
    <property type="entry name" value="GAF"/>
    <property type="match status" value="1"/>
</dbReference>
<dbReference type="SUPFAM" id="SSF55785">
    <property type="entry name" value="PYP-like sensor domain (PAS domain)"/>
    <property type="match status" value="2"/>
</dbReference>
<dbReference type="InterPro" id="IPR035965">
    <property type="entry name" value="PAS-like_dom_sf"/>
</dbReference>
<dbReference type="CDD" id="cd16936">
    <property type="entry name" value="HATPase_RsbW-like"/>
    <property type="match status" value="1"/>
</dbReference>
<dbReference type="Pfam" id="PF08448">
    <property type="entry name" value="PAS_4"/>
    <property type="match status" value="1"/>
</dbReference>
<dbReference type="Pfam" id="PF07228">
    <property type="entry name" value="SpoIIE"/>
    <property type="match status" value="1"/>
</dbReference>
<keyword evidence="1" id="KW-0378">Hydrolase</keyword>
<dbReference type="Pfam" id="PF13581">
    <property type="entry name" value="HATPase_c_2"/>
    <property type="match status" value="1"/>
</dbReference>
<dbReference type="InterPro" id="IPR036457">
    <property type="entry name" value="PPM-type-like_dom_sf"/>
</dbReference>
<evidence type="ECO:0000259" key="3">
    <source>
        <dbReference type="PROSITE" id="PS50113"/>
    </source>
</evidence>
<dbReference type="InterPro" id="IPR052016">
    <property type="entry name" value="Bact_Sigma-Reg"/>
</dbReference>
<dbReference type="Gene3D" id="3.30.450.40">
    <property type="match status" value="1"/>
</dbReference>
<dbReference type="OrthoDB" id="118142at2"/>
<dbReference type="PANTHER" id="PTHR43156:SF2">
    <property type="entry name" value="STAGE II SPORULATION PROTEIN E"/>
    <property type="match status" value="1"/>
</dbReference>
<dbReference type="InterPro" id="IPR003594">
    <property type="entry name" value="HATPase_dom"/>
</dbReference>
<dbReference type="PROSITE" id="PS50112">
    <property type="entry name" value="PAS"/>
    <property type="match status" value="1"/>
</dbReference>
<proteinExistence type="predicted"/>
<keyword evidence="5" id="KW-1185">Reference proteome</keyword>
<dbReference type="Pfam" id="PF00989">
    <property type="entry name" value="PAS"/>
    <property type="match status" value="1"/>
</dbReference>
<accession>A0A1H6D9R0</accession>
<gene>
    <name evidence="4" type="ORF">SAMN05216223_112206</name>
</gene>
<dbReference type="PROSITE" id="PS50113">
    <property type="entry name" value="PAC"/>
    <property type="match status" value="1"/>
</dbReference>
<feature type="domain" description="PAC" evidence="3">
    <location>
        <begin position="205"/>
        <end position="258"/>
    </location>
</feature>
<evidence type="ECO:0000256" key="1">
    <source>
        <dbReference type="ARBA" id="ARBA00022801"/>
    </source>
</evidence>
<organism evidence="4 5">
    <name type="scientific">Actinacidiphila yanglinensis</name>
    <dbReference type="NCBI Taxonomy" id="310779"/>
    <lineage>
        <taxon>Bacteria</taxon>
        <taxon>Bacillati</taxon>
        <taxon>Actinomycetota</taxon>
        <taxon>Actinomycetes</taxon>
        <taxon>Kitasatosporales</taxon>
        <taxon>Streptomycetaceae</taxon>
        <taxon>Actinacidiphila</taxon>
    </lineage>
</organism>
<dbReference type="InterPro" id="IPR000700">
    <property type="entry name" value="PAS-assoc_C"/>
</dbReference>
<dbReference type="Proteomes" id="UP000236754">
    <property type="component" value="Unassembled WGS sequence"/>
</dbReference>
<dbReference type="InterPro" id="IPR036890">
    <property type="entry name" value="HATPase_C_sf"/>
</dbReference>
<dbReference type="GO" id="GO:0006355">
    <property type="term" value="P:regulation of DNA-templated transcription"/>
    <property type="evidence" value="ECO:0007669"/>
    <property type="project" value="InterPro"/>
</dbReference>
<dbReference type="FunFam" id="3.30.565.10:FF:000028">
    <property type="entry name" value="PAS sensor protein"/>
    <property type="match status" value="1"/>
</dbReference>
<dbReference type="GO" id="GO:0016791">
    <property type="term" value="F:phosphatase activity"/>
    <property type="evidence" value="ECO:0007669"/>
    <property type="project" value="TreeGrafter"/>
</dbReference>
<dbReference type="InterPro" id="IPR013767">
    <property type="entry name" value="PAS_fold"/>
</dbReference>
<dbReference type="InterPro" id="IPR029016">
    <property type="entry name" value="GAF-like_dom_sf"/>
</dbReference>
<evidence type="ECO:0000313" key="4">
    <source>
        <dbReference type="EMBL" id="SEG81256.1"/>
    </source>
</evidence>